<dbReference type="Proteomes" id="UP000250235">
    <property type="component" value="Unassembled WGS sequence"/>
</dbReference>
<dbReference type="InterPro" id="IPR045224">
    <property type="entry name" value="HDZip_class_I_plant"/>
</dbReference>
<evidence type="ECO:0000256" key="1">
    <source>
        <dbReference type="ARBA" id="ARBA00004123"/>
    </source>
</evidence>
<dbReference type="SUPFAM" id="SSF46689">
    <property type="entry name" value="Homeodomain-like"/>
    <property type="match status" value="1"/>
</dbReference>
<dbReference type="GO" id="GO:0000981">
    <property type="term" value="F:DNA-binding transcription factor activity, RNA polymerase II-specific"/>
    <property type="evidence" value="ECO:0007669"/>
    <property type="project" value="UniProtKB-UniRule"/>
</dbReference>
<dbReference type="InterPro" id="IPR001356">
    <property type="entry name" value="HD"/>
</dbReference>
<dbReference type="OrthoDB" id="6159439at2759"/>
<protein>
    <recommendedName>
        <fullName evidence="10">Homeobox-leucine zipper protein</fullName>
    </recommendedName>
    <alternativeName>
        <fullName evidence="10">HD-ZIP protein</fullName>
    </alternativeName>
    <alternativeName>
        <fullName evidence="10">Homeodomain transcription factor</fullName>
    </alternativeName>
</protein>
<proteinExistence type="inferred from homology"/>
<evidence type="ECO:0000256" key="6">
    <source>
        <dbReference type="ARBA" id="ARBA00023242"/>
    </source>
</evidence>
<organism evidence="13 14">
    <name type="scientific">Dorcoceras hygrometricum</name>
    <dbReference type="NCBI Taxonomy" id="472368"/>
    <lineage>
        <taxon>Eukaryota</taxon>
        <taxon>Viridiplantae</taxon>
        <taxon>Streptophyta</taxon>
        <taxon>Embryophyta</taxon>
        <taxon>Tracheophyta</taxon>
        <taxon>Spermatophyta</taxon>
        <taxon>Magnoliopsida</taxon>
        <taxon>eudicotyledons</taxon>
        <taxon>Gunneridae</taxon>
        <taxon>Pentapetalae</taxon>
        <taxon>asterids</taxon>
        <taxon>lamiids</taxon>
        <taxon>Lamiales</taxon>
        <taxon>Gesneriaceae</taxon>
        <taxon>Didymocarpoideae</taxon>
        <taxon>Trichosporeae</taxon>
        <taxon>Loxocarpinae</taxon>
        <taxon>Dorcoceras</taxon>
    </lineage>
</organism>
<dbReference type="GO" id="GO:0005634">
    <property type="term" value="C:nucleus"/>
    <property type="evidence" value="ECO:0007669"/>
    <property type="project" value="UniProtKB-SubCell"/>
</dbReference>
<comment type="subcellular location">
    <subcellularLocation>
        <location evidence="1 8 9">Nucleus</location>
    </subcellularLocation>
</comment>
<evidence type="ECO:0000256" key="11">
    <source>
        <dbReference type="SAM" id="Coils"/>
    </source>
</evidence>
<dbReference type="CDD" id="cd00086">
    <property type="entry name" value="homeodomain"/>
    <property type="match status" value="1"/>
</dbReference>
<keyword evidence="2 10" id="KW-0805">Transcription regulation</keyword>
<keyword evidence="14" id="KW-1185">Reference proteome</keyword>
<dbReference type="PRINTS" id="PR00031">
    <property type="entry name" value="HTHREPRESSR"/>
</dbReference>
<keyword evidence="4 8" id="KW-0371">Homeobox</keyword>
<dbReference type="PANTHER" id="PTHR24326:SF522">
    <property type="entry name" value="HOMEOBOX-LEUCINE ZIPPER PROTEIN ATHB-52"/>
    <property type="match status" value="1"/>
</dbReference>
<keyword evidence="11" id="KW-0175">Coiled coil</keyword>
<sequence length="156" mass="17882">MERSQYSQTQKQQPLIKNKKRLTQEQVRILETNFTFNNKLDTDRKHQLALELGVPARQVSIWYQNKRAREKNQSLEADHRALQQHLENVLAENTSLRGEVERLRGELCKIQELFSNGFNSSVSSSCDEVGSSKHDLEREYYAALIGAGQFAAFGGL</sequence>
<feature type="domain" description="Homeobox" evidence="12">
    <location>
        <begin position="13"/>
        <end position="73"/>
    </location>
</feature>
<evidence type="ECO:0000256" key="3">
    <source>
        <dbReference type="ARBA" id="ARBA00023125"/>
    </source>
</evidence>
<evidence type="ECO:0000256" key="8">
    <source>
        <dbReference type="PROSITE-ProRule" id="PRU00108"/>
    </source>
</evidence>
<evidence type="ECO:0000313" key="13">
    <source>
        <dbReference type="EMBL" id="KZV51113.1"/>
    </source>
</evidence>
<comment type="similarity">
    <text evidence="7 10">Belongs to the HD-ZIP homeobox family. Class I subfamily.</text>
</comment>
<evidence type="ECO:0000259" key="12">
    <source>
        <dbReference type="PROSITE" id="PS50071"/>
    </source>
</evidence>
<evidence type="ECO:0000256" key="2">
    <source>
        <dbReference type="ARBA" id="ARBA00023015"/>
    </source>
</evidence>
<dbReference type="InterPro" id="IPR000047">
    <property type="entry name" value="HTH_motif"/>
</dbReference>
<dbReference type="PROSITE" id="PS50071">
    <property type="entry name" value="HOMEOBOX_2"/>
    <property type="match status" value="1"/>
</dbReference>
<gene>
    <name evidence="13" type="ORF">F511_01905</name>
</gene>
<evidence type="ECO:0000256" key="7">
    <source>
        <dbReference type="ARBA" id="ARBA00025748"/>
    </source>
</evidence>
<accession>A0A2Z7CWD4</accession>
<dbReference type="PROSITE" id="PS00027">
    <property type="entry name" value="HOMEOBOX_1"/>
    <property type="match status" value="1"/>
</dbReference>
<dbReference type="InterPro" id="IPR017970">
    <property type="entry name" value="Homeobox_CS"/>
</dbReference>
<dbReference type="SMART" id="SM00389">
    <property type="entry name" value="HOX"/>
    <property type="match status" value="1"/>
</dbReference>
<dbReference type="Pfam" id="PF00046">
    <property type="entry name" value="Homeodomain"/>
    <property type="match status" value="1"/>
</dbReference>
<dbReference type="EMBL" id="KQ992022">
    <property type="protein sequence ID" value="KZV51113.1"/>
    <property type="molecule type" value="Genomic_DNA"/>
</dbReference>
<dbReference type="InterPro" id="IPR009057">
    <property type="entry name" value="Homeodomain-like_sf"/>
</dbReference>
<evidence type="ECO:0000256" key="5">
    <source>
        <dbReference type="ARBA" id="ARBA00023163"/>
    </source>
</evidence>
<dbReference type="GO" id="GO:0043565">
    <property type="term" value="F:sequence-specific DNA binding"/>
    <property type="evidence" value="ECO:0007669"/>
    <property type="project" value="TreeGrafter"/>
</dbReference>
<evidence type="ECO:0000256" key="10">
    <source>
        <dbReference type="RuleBase" id="RU369038"/>
    </source>
</evidence>
<evidence type="ECO:0000256" key="9">
    <source>
        <dbReference type="RuleBase" id="RU000682"/>
    </source>
</evidence>
<dbReference type="PANTHER" id="PTHR24326">
    <property type="entry name" value="HOMEOBOX-LEUCINE ZIPPER PROTEIN"/>
    <property type="match status" value="1"/>
</dbReference>
<dbReference type="GO" id="GO:0045893">
    <property type="term" value="P:positive regulation of DNA-templated transcription"/>
    <property type="evidence" value="ECO:0007669"/>
    <property type="project" value="TreeGrafter"/>
</dbReference>
<feature type="DNA-binding region" description="Homeobox" evidence="8">
    <location>
        <begin position="15"/>
        <end position="74"/>
    </location>
</feature>
<comment type="function">
    <text evidence="10">Transcription factor.</text>
</comment>
<dbReference type="AlphaFoldDB" id="A0A2Z7CWD4"/>
<evidence type="ECO:0000313" key="14">
    <source>
        <dbReference type="Proteomes" id="UP000250235"/>
    </source>
</evidence>
<feature type="coiled-coil region" evidence="11">
    <location>
        <begin position="65"/>
        <end position="106"/>
    </location>
</feature>
<dbReference type="Gene3D" id="1.10.10.60">
    <property type="entry name" value="Homeodomain-like"/>
    <property type="match status" value="1"/>
</dbReference>
<reference evidence="13 14" key="1">
    <citation type="journal article" date="2015" name="Proc. Natl. Acad. Sci. U.S.A.">
        <title>The resurrection genome of Boea hygrometrica: A blueprint for survival of dehydration.</title>
        <authorList>
            <person name="Xiao L."/>
            <person name="Yang G."/>
            <person name="Zhang L."/>
            <person name="Yang X."/>
            <person name="Zhao S."/>
            <person name="Ji Z."/>
            <person name="Zhou Q."/>
            <person name="Hu M."/>
            <person name="Wang Y."/>
            <person name="Chen M."/>
            <person name="Xu Y."/>
            <person name="Jin H."/>
            <person name="Xiao X."/>
            <person name="Hu G."/>
            <person name="Bao F."/>
            <person name="Hu Y."/>
            <person name="Wan P."/>
            <person name="Li L."/>
            <person name="Deng X."/>
            <person name="Kuang T."/>
            <person name="Xiang C."/>
            <person name="Zhu J.K."/>
            <person name="Oliver M.J."/>
            <person name="He Y."/>
        </authorList>
    </citation>
    <scope>NUCLEOTIDE SEQUENCE [LARGE SCALE GENOMIC DNA]</scope>
    <source>
        <strain evidence="14">cv. XS01</strain>
    </source>
</reference>
<keyword evidence="5 10" id="KW-0804">Transcription</keyword>
<keyword evidence="3 8" id="KW-0238">DNA-binding</keyword>
<keyword evidence="6 8" id="KW-0539">Nucleus</keyword>
<evidence type="ECO:0000256" key="4">
    <source>
        <dbReference type="ARBA" id="ARBA00023155"/>
    </source>
</evidence>
<name>A0A2Z7CWD4_9LAMI</name>